<dbReference type="SUPFAM" id="SSF48403">
    <property type="entry name" value="Ankyrin repeat"/>
    <property type="match status" value="5"/>
</dbReference>
<keyword evidence="5" id="KW-1185">Reference proteome</keyword>
<dbReference type="Gene3D" id="1.25.40.20">
    <property type="entry name" value="Ankyrin repeat-containing domain"/>
    <property type="match status" value="7"/>
</dbReference>
<feature type="repeat" description="ANK" evidence="3">
    <location>
        <begin position="683"/>
        <end position="717"/>
    </location>
</feature>
<feature type="repeat" description="ANK" evidence="3">
    <location>
        <begin position="968"/>
        <end position="1002"/>
    </location>
</feature>
<dbReference type="Proteomes" id="UP001150062">
    <property type="component" value="Unassembled WGS sequence"/>
</dbReference>
<accession>A0ABQ8Z505</accession>
<evidence type="ECO:0000256" key="1">
    <source>
        <dbReference type="ARBA" id="ARBA00022737"/>
    </source>
</evidence>
<reference evidence="4" key="1">
    <citation type="submission" date="2022-08" db="EMBL/GenBank/DDBJ databases">
        <title>Novel sulfate-reducing endosymbionts in the free-living metamonad Anaeramoeba.</title>
        <authorList>
            <person name="Jerlstrom-Hultqvist J."/>
            <person name="Cepicka I."/>
            <person name="Gallot-Lavallee L."/>
            <person name="Salas-Leiva D."/>
            <person name="Curtis B.A."/>
            <person name="Zahonova K."/>
            <person name="Pipaliya S."/>
            <person name="Dacks J."/>
            <person name="Roger A.J."/>
        </authorList>
    </citation>
    <scope>NUCLEOTIDE SEQUENCE</scope>
    <source>
        <strain evidence="4">Schooner1</strain>
    </source>
</reference>
<gene>
    <name evidence="4" type="ORF">M0813_01636</name>
</gene>
<keyword evidence="1" id="KW-0677">Repeat</keyword>
<dbReference type="PROSITE" id="PS50297">
    <property type="entry name" value="ANK_REP_REGION"/>
    <property type="match status" value="1"/>
</dbReference>
<comment type="caution">
    <text evidence="4">The sequence shown here is derived from an EMBL/GenBank/DDBJ whole genome shotgun (WGS) entry which is preliminary data.</text>
</comment>
<dbReference type="PANTHER" id="PTHR24126">
    <property type="entry name" value="ANKYRIN REPEAT, PH AND SEC7 DOMAIN CONTAINING PROTEIN SECG-RELATED"/>
    <property type="match status" value="1"/>
</dbReference>
<protein>
    <submittedName>
        <fullName evidence="4">Molting protein mlt-4</fullName>
    </submittedName>
</protein>
<dbReference type="Pfam" id="PF00023">
    <property type="entry name" value="Ank"/>
    <property type="match status" value="1"/>
</dbReference>
<proteinExistence type="predicted"/>
<dbReference type="Pfam" id="PF12796">
    <property type="entry name" value="Ank_2"/>
    <property type="match status" value="3"/>
</dbReference>
<name>A0ABQ8Z505_9EUKA</name>
<dbReference type="InterPro" id="IPR002110">
    <property type="entry name" value="Ankyrin_rpt"/>
</dbReference>
<evidence type="ECO:0000313" key="4">
    <source>
        <dbReference type="EMBL" id="KAJ6251865.1"/>
    </source>
</evidence>
<sequence length="1435" mass="167372">MNKENKDQNERKKPILNNTLEEIKTKVTKENLYQPYESSEEVFSYVVNKCPDNLECYKYLVSLGFDLEYLKKNIFVMLLDGFERNYINQERMKKVFRYFSEIGVDLLRDNSKDTIRLIRSLFYDHLDVFRDLLLNYFYHRTKKEKMNNYVYFKKQKKLNITPLYIFNLLINQDYDKFFKILGYSSVGGDTLSEEEEKGEKQIEIKIKEEKTKEKVQEKENNKTIPCTFINSQDDATKATILHIICMFENYEQEKSIVSVDQQKQQKTIIDEDILDALEHKGIGFNQKMLFGLTALHLLCICNKINLKSLQLLIDYGCDLNESNGCKLKAFDFICSRNDLTVDTLKFFLRNGYDLLAQNSRGKNILHKLCRLDNVSLESYEYLKTLKVNFNLVDSSLGLAPINILAEHGNASPDILKFFIQNTSDQIINSKRNTLLFAAIFKPRSNLKLFIEYLKIIILKTTLINQLMNGEGYLHYLVKKPLTADYIEIFDLFLKKGADINLLNKYQETPCHIICRLDNIPIAILEWFILNGADLNLKDQYGRIPLHLVCENQRNPPKEIYQLLIKYKSDLNSLTKTYMEKPLDLYLGKTDLSIEIIKVFLQHGSKLMGKTQNSYKNFFKIFNQTNISVDVVELFLKNKFKINYQNSTGDTVLHILCDYFIAPPIEIFHLFEKYKVKINTTNNNQVTPFHILCNNNNITLPIVKFFIKQNAKINAKNEKKYTPFTILCLQDQITDEKITIIKFLIKKGANFKMLIGPLKRNLIHLLLLQKDTSFDLIKLLIESGLDYQLKDKLKFTPIHFLFKKNTIIPIEHFEYLINLKKIDLNQINYDGENPLHVLSNKKYFDKNANMYNMDVHTVKTSVAVQKSEHREKLFKRNLIRQIALTLKCNIDINKLNNEKKSALYYLFKNGYINFKLLKLFLKYNANLNFKNTPDKNTLLHIYCREKNPSIKIIELLINNGVDINKKNQSQNTALHILFLNHSIKLKIIKYLIQNQANPNLLNNQNQNPLFNYLSKNNSSINLKIVKFMLKSGLDIHASDAQGSTLLSEACNLSHLNFKLIKLLVKNGSQTKTQESTLKMTPLHIICSRRGDKHQYFQRISLFLSFLKSITIDSQKKRGNTREFRRFFIQIFPKRAGYQTQDPILSYSTIKDYFFSNSFSFNDQNSNERFKIAKYLIKCGAPINALDANGQSPLDYTFEMGVMDHNIYQLLIQKGSHVHKKTKIKIADYNYFHILCNQPNPNIRVLKILLKKKINITMKCACNNLNPLHFICLHQNPNIDAIEFLLKNGIDVNALTSSNLSPLHLICSKPKPSLQIIKLLVRHGCNIDHTIVEDSFNPIHFLFFNQNPPLDAINYLITKNNNSLSTKTTKKFFFSPLHSLANKLPPFLDGIKLFINFCTDINQQDQSKKTALYYITNNFIKLNYNQITILYEFNLEN</sequence>
<keyword evidence="2 3" id="KW-0040">ANK repeat</keyword>
<feature type="repeat" description="ANK" evidence="3">
    <location>
        <begin position="1187"/>
        <end position="1221"/>
    </location>
</feature>
<organism evidence="4 5">
    <name type="scientific">Anaeramoeba flamelloides</name>
    <dbReference type="NCBI Taxonomy" id="1746091"/>
    <lineage>
        <taxon>Eukaryota</taxon>
        <taxon>Metamonada</taxon>
        <taxon>Anaeramoebidae</taxon>
        <taxon>Anaeramoeba</taxon>
    </lineage>
</organism>
<dbReference type="SMART" id="SM00248">
    <property type="entry name" value="ANK"/>
    <property type="match status" value="23"/>
</dbReference>
<evidence type="ECO:0000256" key="3">
    <source>
        <dbReference type="PROSITE-ProRule" id="PRU00023"/>
    </source>
</evidence>
<feature type="repeat" description="ANK" evidence="3">
    <location>
        <begin position="933"/>
        <end position="967"/>
    </location>
</feature>
<feature type="repeat" description="ANK" evidence="3">
    <location>
        <begin position="1261"/>
        <end position="1295"/>
    </location>
</feature>
<dbReference type="InterPro" id="IPR036770">
    <property type="entry name" value="Ankyrin_rpt-contain_sf"/>
</dbReference>
<feature type="repeat" description="ANK" evidence="3">
    <location>
        <begin position="290"/>
        <end position="324"/>
    </location>
</feature>
<evidence type="ECO:0000313" key="5">
    <source>
        <dbReference type="Proteomes" id="UP001150062"/>
    </source>
</evidence>
<dbReference type="PROSITE" id="PS50088">
    <property type="entry name" value="ANK_REPEAT"/>
    <property type="match status" value="6"/>
</dbReference>
<evidence type="ECO:0000256" key="2">
    <source>
        <dbReference type="ARBA" id="ARBA00023043"/>
    </source>
</evidence>
<dbReference type="EMBL" id="JAOAOG010000054">
    <property type="protein sequence ID" value="KAJ6251865.1"/>
    <property type="molecule type" value="Genomic_DNA"/>
</dbReference>